<feature type="region of interest" description="Disordered" evidence="1">
    <location>
        <begin position="78"/>
        <end position="130"/>
    </location>
</feature>
<feature type="region of interest" description="Disordered" evidence="1">
    <location>
        <begin position="393"/>
        <end position="436"/>
    </location>
</feature>
<accession>A0A1Y1UAL1</accession>
<keyword evidence="3" id="KW-1185">Reference proteome</keyword>
<evidence type="ECO:0000313" key="3">
    <source>
        <dbReference type="Proteomes" id="UP000193218"/>
    </source>
</evidence>
<name>A0A1Y1UAL1_9TREE</name>
<feature type="compositionally biased region" description="Polar residues" evidence="1">
    <location>
        <begin position="97"/>
        <end position="109"/>
    </location>
</feature>
<dbReference type="InParanoid" id="A0A1Y1UAL1"/>
<dbReference type="RefSeq" id="XP_021868810.1">
    <property type="nucleotide sequence ID" value="XM_022016886.1"/>
</dbReference>
<comment type="caution">
    <text evidence="2">The sequence shown here is derived from an EMBL/GenBank/DDBJ whole genome shotgun (WGS) entry which is preliminary data.</text>
</comment>
<feature type="region of interest" description="Disordered" evidence="1">
    <location>
        <begin position="311"/>
        <end position="339"/>
    </location>
</feature>
<protein>
    <recommendedName>
        <fullName evidence="4">MIT domain-containing protein</fullName>
    </recommendedName>
</protein>
<feature type="region of interest" description="Disordered" evidence="1">
    <location>
        <begin position="263"/>
        <end position="297"/>
    </location>
</feature>
<feature type="region of interest" description="Disordered" evidence="1">
    <location>
        <begin position="167"/>
        <end position="215"/>
    </location>
</feature>
<reference evidence="2 3" key="1">
    <citation type="submission" date="2017-03" db="EMBL/GenBank/DDBJ databases">
        <title>Widespread Adenine N6-methylation of Active Genes in Fungi.</title>
        <authorList>
            <consortium name="DOE Joint Genome Institute"/>
            <person name="Mondo S.J."/>
            <person name="Dannebaum R.O."/>
            <person name="Kuo R.C."/>
            <person name="Louie K.B."/>
            <person name="Bewick A.J."/>
            <person name="Labutti K."/>
            <person name="Haridas S."/>
            <person name="Kuo A."/>
            <person name="Salamov A."/>
            <person name="Ahrendt S.R."/>
            <person name="Lau R."/>
            <person name="Bowen B.P."/>
            <person name="Lipzen A."/>
            <person name="Sullivan W."/>
            <person name="Andreopoulos W.B."/>
            <person name="Clum A."/>
            <person name="Lindquist E."/>
            <person name="Daum C."/>
            <person name="Northen T.R."/>
            <person name="Ramamoorthy G."/>
            <person name="Schmitz R.J."/>
            <person name="Gryganskyi A."/>
            <person name="Culley D."/>
            <person name="Magnuson J."/>
            <person name="James T.Y."/>
            <person name="O'Malley M.A."/>
            <person name="Stajich J.E."/>
            <person name="Spatafora J.W."/>
            <person name="Visel A."/>
            <person name="Grigoriev I.V."/>
        </authorList>
    </citation>
    <scope>NUCLEOTIDE SEQUENCE [LARGE SCALE GENOMIC DNA]</scope>
    <source>
        <strain evidence="2 3">NRRL Y-17943</strain>
    </source>
</reference>
<feature type="compositionally biased region" description="Basic and acidic residues" evidence="1">
    <location>
        <begin position="263"/>
        <end position="284"/>
    </location>
</feature>
<evidence type="ECO:0008006" key="4">
    <source>
        <dbReference type="Google" id="ProtNLM"/>
    </source>
</evidence>
<gene>
    <name evidence="2" type="ORF">BD324DRAFT_636344</name>
</gene>
<dbReference type="PANTHER" id="PTHR40130:SF1">
    <property type="entry name" value="SPINDLE POLE BODY-ASSOCIATED PROTEIN CUT12 DOMAIN-CONTAINING PROTEIN"/>
    <property type="match status" value="1"/>
</dbReference>
<dbReference type="PANTHER" id="PTHR40130">
    <property type="entry name" value="EXPRESSED PROTEIN"/>
    <property type="match status" value="1"/>
</dbReference>
<dbReference type="Proteomes" id="UP000193218">
    <property type="component" value="Unassembled WGS sequence"/>
</dbReference>
<feature type="compositionally biased region" description="Basic and acidic residues" evidence="1">
    <location>
        <begin position="318"/>
        <end position="330"/>
    </location>
</feature>
<feature type="compositionally biased region" description="Low complexity" evidence="1">
    <location>
        <begin position="417"/>
        <end position="434"/>
    </location>
</feature>
<dbReference type="EMBL" id="NBSH01000014">
    <property type="protein sequence ID" value="ORX34547.1"/>
    <property type="molecule type" value="Genomic_DNA"/>
</dbReference>
<dbReference type="OrthoDB" id="3197614at2759"/>
<evidence type="ECO:0000313" key="2">
    <source>
        <dbReference type="EMBL" id="ORX34547.1"/>
    </source>
</evidence>
<proteinExistence type="predicted"/>
<feature type="compositionally biased region" description="Low complexity" evidence="1">
    <location>
        <begin position="201"/>
        <end position="215"/>
    </location>
</feature>
<feature type="compositionally biased region" description="Polar residues" evidence="1">
    <location>
        <begin position="185"/>
        <end position="200"/>
    </location>
</feature>
<dbReference type="GeneID" id="33558695"/>
<feature type="region of interest" description="Disordered" evidence="1">
    <location>
        <begin position="473"/>
        <end position="502"/>
    </location>
</feature>
<dbReference type="AlphaFoldDB" id="A0A1Y1UAL1"/>
<organism evidence="2 3">
    <name type="scientific">Kockovaella imperatae</name>
    <dbReference type="NCBI Taxonomy" id="4999"/>
    <lineage>
        <taxon>Eukaryota</taxon>
        <taxon>Fungi</taxon>
        <taxon>Dikarya</taxon>
        <taxon>Basidiomycota</taxon>
        <taxon>Agaricomycotina</taxon>
        <taxon>Tremellomycetes</taxon>
        <taxon>Tremellales</taxon>
        <taxon>Cuniculitremaceae</taxon>
        <taxon>Kockovaella</taxon>
    </lineage>
</organism>
<sequence>MNEGDALERAHALSAHASVLLRPSSISMSMLESAKKLYSEAADLFAESLTSTTDDGAKKTLQLLVHQNRKLVRDVERRMSATQPTIAAQGHEGSRSPPVSEQPIRSNGSKGLMVDPISPTGQGGPSSSYFASRLNPGMNVPPFSLRPSTMPLGPSRLTSAPPFTRQTLSTASSSHVPGARAGRASSITGTVPTSPNQPFDSHTLSPLVSSSSSDESYLNLGAVPDTMDPFSRFWGMLDNMLDNISNPVAFATAAVDLDLETGKEQDYENVPHERGAKEAVEPRVRKSSSKASLKQNADTAMTDSFYVVPKNGRVAESSSRRGEASEESRTSRASPPIKTPEELALENESLRASLDALAVHAQQLDRTNKALRAQHEGRERLMRSAVAGVRREAQKAKHGQDLIRSQLLASVSVPRPTSGMTSSEAEGESSTSAMRSRIRELEAELEAANVENDRKQAQIDKYKDRFERIRVKAGAKKEAKAKLEASGTKPQSGREGDLDEPG</sequence>
<feature type="compositionally biased region" description="Basic and acidic residues" evidence="1">
    <location>
        <begin position="473"/>
        <end position="483"/>
    </location>
</feature>
<evidence type="ECO:0000256" key="1">
    <source>
        <dbReference type="SAM" id="MobiDB-lite"/>
    </source>
</evidence>
<dbReference type="STRING" id="4999.A0A1Y1UAL1"/>